<dbReference type="InterPro" id="IPR046335">
    <property type="entry name" value="LacI/GalR-like_sensor"/>
</dbReference>
<dbReference type="Pfam" id="PF08447">
    <property type="entry name" value="PAS_3"/>
    <property type="match status" value="1"/>
</dbReference>
<dbReference type="PANTHER" id="PTHR44757">
    <property type="entry name" value="DIGUANYLATE CYCLASE DGCP"/>
    <property type="match status" value="1"/>
</dbReference>
<dbReference type="PROSITE" id="PS50887">
    <property type="entry name" value="GGDEF"/>
    <property type="match status" value="1"/>
</dbReference>
<dbReference type="InterPro" id="IPR035919">
    <property type="entry name" value="EAL_sf"/>
</dbReference>
<dbReference type="FunFam" id="3.30.70.270:FF:000001">
    <property type="entry name" value="Diguanylate cyclase domain protein"/>
    <property type="match status" value="1"/>
</dbReference>
<dbReference type="Pfam" id="PF00990">
    <property type="entry name" value="GGDEF"/>
    <property type="match status" value="1"/>
</dbReference>
<dbReference type="SMART" id="SM00267">
    <property type="entry name" value="GGDEF"/>
    <property type="match status" value="1"/>
</dbReference>
<dbReference type="RefSeq" id="WP_268778423.1">
    <property type="nucleotide sequence ID" value="NZ_JAPRAT010000001.1"/>
</dbReference>
<dbReference type="SMART" id="SM00086">
    <property type="entry name" value="PAC"/>
    <property type="match status" value="1"/>
</dbReference>
<keyword evidence="3" id="KW-0804">Transcription</keyword>
<dbReference type="FunFam" id="3.20.20.450:FF:000001">
    <property type="entry name" value="Cyclic di-GMP phosphodiesterase yahA"/>
    <property type="match status" value="1"/>
</dbReference>
<dbReference type="CDD" id="cd01948">
    <property type="entry name" value="EAL"/>
    <property type="match status" value="1"/>
</dbReference>
<dbReference type="SUPFAM" id="SSF141868">
    <property type="entry name" value="EAL domain-like"/>
    <property type="match status" value="1"/>
</dbReference>
<dbReference type="SMART" id="SM00052">
    <property type="entry name" value="EAL"/>
    <property type="match status" value="1"/>
</dbReference>
<keyword evidence="8" id="KW-1185">Reference proteome</keyword>
<dbReference type="PROSITE" id="PS50113">
    <property type="entry name" value="PAC"/>
    <property type="match status" value="1"/>
</dbReference>
<dbReference type="Gene3D" id="3.20.20.450">
    <property type="entry name" value="EAL domain"/>
    <property type="match status" value="1"/>
</dbReference>
<dbReference type="PANTHER" id="PTHR44757:SF2">
    <property type="entry name" value="BIOFILM ARCHITECTURE MAINTENANCE PROTEIN MBAA"/>
    <property type="match status" value="1"/>
</dbReference>
<evidence type="ECO:0000256" key="3">
    <source>
        <dbReference type="ARBA" id="ARBA00023163"/>
    </source>
</evidence>
<name>A0A9J6R7P8_9BACI</name>
<keyword evidence="2" id="KW-0238">DNA-binding</keyword>
<comment type="caution">
    <text evidence="7">The sequence shown here is derived from an EMBL/GenBank/DDBJ whole genome shotgun (WGS) entry which is preliminary data.</text>
</comment>
<dbReference type="GO" id="GO:0003677">
    <property type="term" value="F:DNA binding"/>
    <property type="evidence" value="ECO:0007669"/>
    <property type="project" value="UniProtKB-KW"/>
</dbReference>
<accession>A0A9J6R7P8</accession>
<keyword evidence="1" id="KW-0805">Transcription regulation</keyword>
<dbReference type="CDD" id="cd00130">
    <property type="entry name" value="PAS"/>
    <property type="match status" value="1"/>
</dbReference>
<dbReference type="InterPro" id="IPR028082">
    <property type="entry name" value="Peripla_BP_I"/>
</dbReference>
<feature type="domain" description="EAL" evidence="5">
    <location>
        <begin position="738"/>
        <end position="992"/>
    </location>
</feature>
<dbReference type="Gene3D" id="3.30.70.270">
    <property type="match status" value="1"/>
</dbReference>
<dbReference type="InterPro" id="IPR001610">
    <property type="entry name" value="PAC"/>
</dbReference>
<dbReference type="InterPro" id="IPR001633">
    <property type="entry name" value="EAL_dom"/>
</dbReference>
<dbReference type="Proteomes" id="UP001084197">
    <property type="component" value="Unassembled WGS sequence"/>
</dbReference>
<dbReference type="InterPro" id="IPR035965">
    <property type="entry name" value="PAS-like_dom_sf"/>
</dbReference>
<evidence type="ECO:0000259" key="5">
    <source>
        <dbReference type="PROSITE" id="PS50883"/>
    </source>
</evidence>
<proteinExistence type="predicted"/>
<dbReference type="SUPFAM" id="SSF53822">
    <property type="entry name" value="Periplasmic binding protein-like I"/>
    <property type="match status" value="1"/>
</dbReference>
<dbReference type="EMBL" id="JAPRAT010000001">
    <property type="protein sequence ID" value="MCZ0701656.1"/>
    <property type="molecule type" value="Genomic_DNA"/>
</dbReference>
<dbReference type="AlphaFoldDB" id="A0A9J6R7P8"/>
<evidence type="ECO:0000313" key="7">
    <source>
        <dbReference type="EMBL" id="MCZ0701656.1"/>
    </source>
</evidence>
<dbReference type="CDD" id="cd06267">
    <property type="entry name" value="PBP1_LacI_sugar_binding-like"/>
    <property type="match status" value="1"/>
</dbReference>
<dbReference type="InterPro" id="IPR000160">
    <property type="entry name" value="GGDEF_dom"/>
</dbReference>
<dbReference type="CDD" id="cd01949">
    <property type="entry name" value="GGDEF"/>
    <property type="match status" value="1"/>
</dbReference>
<dbReference type="InterPro" id="IPR029787">
    <property type="entry name" value="Nucleotide_cyclase"/>
</dbReference>
<dbReference type="NCBIfam" id="TIGR00254">
    <property type="entry name" value="GGDEF"/>
    <property type="match status" value="1"/>
</dbReference>
<feature type="domain" description="PAC" evidence="4">
    <location>
        <begin position="512"/>
        <end position="564"/>
    </location>
</feature>
<dbReference type="SUPFAM" id="SSF55073">
    <property type="entry name" value="Nucleotide cyclase"/>
    <property type="match status" value="1"/>
</dbReference>
<evidence type="ECO:0000313" key="8">
    <source>
        <dbReference type="Proteomes" id="UP001084197"/>
    </source>
</evidence>
<evidence type="ECO:0000259" key="4">
    <source>
        <dbReference type="PROSITE" id="PS50113"/>
    </source>
</evidence>
<evidence type="ECO:0000259" key="6">
    <source>
        <dbReference type="PROSITE" id="PS50887"/>
    </source>
</evidence>
<dbReference type="InterPro" id="IPR000700">
    <property type="entry name" value="PAS-assoc_C"/>
</dbReference>
<dbReference type="InterPro" id="IPR043128">
    <property type="entry name" value="Rev_trsase/Diguanyl_cyclase"/>
</dbReference>
<dbReference type="Pfam" id="PF13377">
    <property type="entry name" value="Peripla_BP_3"/>
    <property type="match status" value="1"/>
</dbReference>
<organism evidence="7 8">
    <name type="scientific">Natronobacillus azotifigens</name>
    <dbReference type="NCBI Taxonomy" id="472978"/>
    <lineage>
        <taxon>Bacteria</taxon>
        <taxon>Bacillati</taxon>
        <taxon>Bacillota</taxon>
        <taxon>Bacilli</taxon>
        <taxon>Bacillales</taxon>
        <taxon>Bacillaceae</taxon>
        <taxon>Natronobacillus</taxon>
    </lineage>
</organism>
<protein>
    <submittedName>
        <fullName evidence="7">EAL domain-containing protein</fullName>
    </submittedName>
</protein>
<dbReference type="Pfam" id="PF00563">
    <property type="entry name" value="EAL"/>
    <property type="match status" value="1"/>
</dbReference>
<dbReference type="PROSITE" id="PS50883">
    <property type="entry name" value="EAL"/>
    <property type="match status" value="1"/>
</dbReference>
<dbReference type="Gene3D" id="3.30.450.20">
    <property type="entry name" value="PAS domain"/>
    <property type="match status" value="1"/>
</dbReference>
<feature type="domain" description="GGDEF" evidence="6">
    <location>
        <begin position="596"/>
        <end position="729"/>
    </location>
</feature>
<evidence type="ECO:0000256" key="2">
    <source>
        <dbReference type="ARBA" id="ARBA00023125"/>
    </source>
</evidence>
<dbReference type="NCBIfam" id="TIGR00229">
    <property type="entry name" value="sensory_box"/>
    <property type="match status" value="1"/>
</dbReference>
<dbReference type="InterPro" id="IPR052155">
    <property type="entry name" value="Biofilm_reg_signaling"/>
</dbReference>
<gene>
    <name evidence="7" type="ORF">OWO01_00335</name>
</gene>
<evidence type="ECO:0000256" key="1">
    <source>
        <dbReference type="ARBA" id="ARBA00023015"/>
    </source>
</evidence>
<dbReference type="Gene3D" id="3.40.50.2300">
    <property type="match status" value="2"/>
</dbReference>
<reference evidence="7" key="1">
    <citation type="submission" date="2022-11" db="EMBL/GenBank/DDBJ databases">
        <title>WGS of Natronobacillus azotifigens 24KS-1, an anaerobic diazotrophic haloalkaliphile from soda-rich habitats.</title>
        <authorList>
            <person name="Sorokin D.Y."/>
            <person name="Merkel A.Y."/>
        </authorList>
    </citation>
    <scope>NUCLEOTIDE SEQUENCE</scope>
    <source>
        <strain evidence="7">24KS-1</strain>
    </source>
</reference>
<dbReference type="InterPro" id="IPR000014">
    <property type="entry name" value="PAS"/>
</dbReference>
<dbReference type="InterPro" id="IPR013655">
    <property type="entry name" value="PAS_fold_3"/>
</dbReference>
<dbReference type="SUPFAM" id="SSF55785">
    <property type="entry name" value="PYP-like sensor domain (PAS domain)"/>
    <property type="match status" value="1"/>
</dbReference>
<sequence length="994" mass="113626">MNRKRIIGLLTPVLDGFYYGNLVTSISEQAREYDAKLIVFGTSARHSYYSQAYASDYVDGWIVIMDAVDDEYMKTLRTQKKPIIGINTLLDCDYNISIDNERLMEQAIEHLIEHGHKKIGYVGDAHFFDAKERFKSYQNALKTHQIKYQSNWFYNTLDQPMPDIAKKMMDQQLPFTALVCVNDFTAVEVINQLHIYGVKVPEDLAVIGFDDIPSAKTGHPALSTIHLPFRQLGKQAVHVLFHIFKNKQWPKQAPPINAFPIFRESCGCTWDTDQVEIENSTATIDYLGNLVARNFNLGQLMQFYNYKDVMELNWLSHTPIQRGLLGLWGAQGNNKLKVNRFQVIRPDQEREYIALDAYPPEQFPPLHLLQDETFMREENTILIIPIAQEDQMLGVFAFVGLADITTQLAPLNTTYQLANFFASALVRTTMNEALTSYSKQLELISNIIYDGIWDYEVKTGQVSSRGGINKMLGNDNSKSTINIHDVISLLHPNDQMKLCNVYKNHIDHHKPLEIECRLRSEDDSYTWMYITGQAQRDSYDEVTNVLGSIMDISEQKNVEERINQLAYHDSLTGLPNRLHFEEQLKTLLAIAKSNNDKLALLLFDLDRFRLINDSYGHQAGDRLLQYVAQRIRSITAENQLIARLSGDEFVIVMPNITNMNQIFEFGTKIVDCMNQPFIEDEREYHISTSVGISVYPHHSDDEVTLLQQADIAMYTAKSQGRNRIQLFSKEINIQNAKKIQLETQLQLAIERDEFVLHYQPVYQSNSNEIYGAEVLLRWNSQEFGLVSPMNFIPLAEETGLIVPIGEWVLRQACQQKKRWSDAGYSTMKIFINLSSRQLNHPNFISVLENILEETGCAPEELSLEVTESMMIKDIKYSATILEQLIELGINVSLDDFGTGHSSLSTLKLLPVQTLKIDKSFIDDISIDYKNSYIVKAIIEMAHSLSLHVVAEGVETAEQLSILNDLSVDYIQGFHLSKPITLEEIETLLELSCSR</sequence>